<dbReference type="EMBL" id="JAWDGP010007087">
    <property type="protein sequence ID" value="KAK3730188.1"/>
    <property type="molecule type" value="Genomic_DNA"/>
</dbReference>
<gene>
    <name evidence="2" type="ORF">RRG08_034934</name>
</gene>
<evidence type="ECO:0000256" key="1">
    <source>
        <dbReference type="SAM" id="MobiDB-lite"/>
    </source>
</evidence>
<feature type="compositionally biased region" description="Polar residues" evidence="1">
    <location>
        <begin position="1"/>
        <end position="19"/>
    </location>
</feature>
<dbReference type="Proteomes" id="UP001283361">
    <property type="component" value="Unassembled WGS sequence"/>
</dbReference>
<proteinExistence type="predicted"/>
<name>A0AAE1CRS1_9GAST</name>
<sequence>MLQPKQTPQSTMESSSWPQASPAFDPRVSKEQALQLETQPAPIVAALTLCCPALRCECETPQCGELIFGSAKQNLTFKIRSKSRLLT</sequence>
<evidence type="ECO:0000313" key="3">
    <source>
        <dbReference type="Proteomes" id="UP001283361"/>
    </source>
</evidence>
<reference evidence="2" key="1">
    <citation type="journal article" date="2023" name="G3 (Bethesda)">
        <title>A reference genome for the long-term kleptoplast-retaining sea slug Elysia crispata morphotype clarki.</title>
        <authorList>
            <person name="Eastman K.E."/>
            <person name="Pendleton A.L."/>
            <person name="Shaikh M.A."/>
            <person name="Suttiyut T."/>
            <person name="Ogas R."/>
            <person name="Tomko P."/>
            <person name="Gavelis G."/>
            <person name="Widhalm J.R."/>
            <person name="Wisecaver J.H."/>
        </authorList>
    </citation>
    <scope>NUCLEOTIDE SEQUENCE</scope>
    <source>
        <strain evidence="2">ECLA1</strain>
    </source>
</reference>
<organism evidence="2 3">
    <name type="scientific">Elysia crispata</name>
    <name type="common">lettuce slug</name>
    <dbReference type="NCBI Taxonomy" id="231223"/>
    <lineage>
        <taxon>Eukaryota</taxon>
        <taxon>Metazoa</taxon>
        <taxon>Spiralia</taxon>
        <taxon>Lophotrochozoa</taxon>
        <taxon>Mollusca</taxon>
        <taxon>Gastropoda</taxon>
        <taxon>Heterobranchia</taxon>
        <taxon>Euthyneura</taxon>
        <taxon>Panpulmonata</taxon>
        <taxon>Sacoglossa</taxon>
        <taxon>Placobranchoidea</taxon>
        <taxon>Plakobranchidae</taxon>
        <taxon>Elysia</taxon>
    </lineage>
</organism>
<dbReference type="AlphaFoldDB" id="A0AAE1CRS1"/>
<evidence type="ECO:0000313" key="2">
    <source>
        <dbReference type="EMBL" id="KAK3730188.1"/>
    </source>
</evidence>
<keyword evidence="3" id="KW-1185">Reference proteome</keyword>
<comment type="caution">
    <text evidence="2">The sequence shown here is derived from an EMBL/GenBank/DDBJ whole genome shotgun (WGS) entry which is preliminary data.</text>
</comment>
<protein>
    <submittedName>
        <fullName evidence="2">Uncharacterized protein</fullName>
    </submittedName>
</protein>
<accession>A0AAE1CRS1</accession>
<feature type="region of interest" description="Disordered" evidence="1">
    <location>
        <begin position="1"/>
        <end position="31"/>
    </location>
</feature>